<evidence type="ECO:0000256" key="1">
    <source>
        <dbReference type="ARBA" id="ARBA00007626"/>
    </source>
</evidence>
<feature type="repeat" description="PPR" evidence="3">
    <location>
        <begin position="425"/>
        <end position="460"/>
    </location>
</feature>
<evidence type="ECO:0000313" key="5">
    <source>
        <dbReference type="RefSeq" id="XP_039132045.1"/>
    </source>
</evidence>
<dbReference type="Proteomes" id="UP001515500">
    <property type="component" value="Chromosome 9"/>
</dbReference>
<dbReference type="NCBIfam" id="TIGR00756">
    <property type="entry name" value="PPR"/>
    <property type="match status" value="6"/>
</dbReference>
<dbReference type="Pfam" id="PF01535">
    <property type="entry name" value="PPR"/>
    <property type="match status" value="1"/>
</dbReference>
<name>A0AB40BX61_DIOCR</name>
<feature type="repeat" description="PPR" evidence="3">
    <location>
        <begin position="496"/>
        <end position="530"/>
    </location>
</feature>
<sequence>MMMMMMHHLPSIPSSILPSSSSFKPLNSSSSSSIPITTNNNNNNITESQLLSLLRQNKTDEAYSAYLRCTHLPGSIPLSRLLAQLSYQPSPSSLSRALSIVRRLRSSNQLHRLDSNSLGLLAVASSRSGNLRFALSLIHFILRSGFLPHVKAWSAVAARLASSPDDGPSSALRLFDSILHRLRSLPSPLSSDSLPDTAAFNAALNAAANLGDIPKFLNLFDEMPHFSARPDILTHNILIKLCARAERRDLLPLVLIRIIRSKLVPCITTLHSLVAAYVGLGDLNTAELLVQAMRDGRADIPAILSSASHAHNLFDEFPGETHRHLEKLVMNFEHKDDDGDDPPLMPKTYKPDSRIYTTLMKGYMNKGHVDDVVRMITAMQRENDPASHPDHVTYTTVISALMKAGEMDRARKVLDEMSIAGVPANRVTYNVLLKGYCQKLQLDKAKELAKEMLERKGLEPNVVSYNILIDGCILLDDSAGALAYFNEMRERGIAPSKVSYTTLMKAFALSGQPKLAHQVFDEMAKDKRVKVDRVAWNMLVEGYCRLGLIEDGKRVVEKMKESGLQPDVATYGSLANGIALARKPGEALLLWNEVKERREGSPALKPDEGLLDALADVCVRAAFFKKALEIVACMEECGILPNRAKYKRIYVEMHSRMFTSKHASRARQDRRAERKRAAEAFKFWLGLPNEYYGSEWRLEPLNGDGAVDEFEFGDSSES</sequence>
<proteinExistence type="inferred from homology"/>
<gene>
    <name evidence="5" type="primary">LOC120268853</name>
</gene>
<organism evidence="4 5">
    <name type="scientific">Dioscorea cayennensis subsp. rotundata</name>
    <name type="common">White Guinea yam</name>
    <name type="synonym">Dioscorea rotundata</name>
    <dbReference type="NCBI Taxonomy" id="55577"/>
    <lineage>
        <taxon>Eukaryota</taxon>
        <taxon>Viridiplantae</taxon>
        <taxon>Streptophyta</taxon>
        <taxon>Embryophyta</taxon>
        <taxon>Tracheophyta</taxon>
        <taxon>Spermatophyta</taxon>
        <taxon>Magnoliopsida</taxon>
        <taxon>Liliopsida</taxon>
        <taxon>Dioscoreales</taxon>
        <taxon>Dioscoreaceae</taxon>
        <taxon>Dioscorea</taxon>
    </lineage>
</organism>
<feature type="repeat" description="PPR" evidence="3">
    <location>
        <begin position="461"/>
        <end position="495"/>
    </location>
</feature>
<dbReference type="InterPro" id="IPR002885">
    <property type="entry name" value="PPR_rpt"/>
</dbReference>
<keyword evidence="4" id="KW-1185">Reference proteome</keyword>
<feature type="repeat" description="PPR" evidence="3">
    <location>
        <begin position="352"/>
        <end position="386"/>
    </location>
</feature>
<dbReference type="InterPro" id="IPR011990">
    <property type="entry name" value="TPR-like_helical_dom_sf"/>
</dbReference>
<dbReference type="Gene3D" id="1.25.40.10">
    <property type="entry name" value="Tetratricopeptide repeat domain"/>
    <property type="match status" value="3"/>
</dbReference>
<dbReference type="PROSITE" id="PS51375">
    <property type="entry name" value="PPR"/>
    <property type="match status" value="6"/>
</dbReference>
<dbReference type="Pfam" id="PF13812">
    <property type="entry name" value="PPR_3"/>
    <property type="match status" value="1"/>
</dbReference>
<dbReference type="Pfam" id="PF13041">
    <property type="entry name" value="PPR_2"/>
    <property type="match status" value="3"/>
</dbReference>
<comment type="similarity">
    <text evidence="1">Belongs to the PPR family. P subfamily.</text>
</comment>
<protein>
    <submittedName>
        <fullName evidence="5">Pentatricopeptide repeat-containing protein At3g09650, chloroplastic</fullName>
    </submittedName>
</protein>
<dbReference type="RefSeq" id="XP_039132045.1">
    <property type="nucleotide sequence ID" value="XM_039276111.1"/>
</dbReference>
<keyword evidence="2" id="KW-0677">Repeat</keyword>
<feature type="repeat" description="PPR" evidence="3">
    <location>
        <begin position="390"/>
        <end position="424"/>
    </location>
</feature>
<evidence type="ECO:0000313" key="4">
    <source>
        <dbReference type="Proteomes" id="UP001515500"/>
    </source>
</evidence>
<dbReference type="PANTHER" id="PTHR46598:SF5">
    <property type="entry name" value="PENTACOTRIPEPTIDE-REPEAT REGION OF PRORP DOMAIN-CONTAINING PROTEIN"/>
    <property type="match status" value="1"/>
</dbReference>
<accession>A0AB40BX61</accession>
<dbReference type="AlphaFoldDB" id="A0AB40BX61"/>
<dbReference type="GeneID" id="120268853"/>
<evidence type="ECO:0000256" key="3">
    <source>
        <dbReference type="PROSITE-ProRule" id="PRU00708"/>
    </source>
</evidence>
<evidence type="ECO:0000256" key="2">
    <source>
        <dbReference type="ARBA" id="ARBA00022737"/>
    </source>
</evidence>
<dbReference type="PANTHER" id="PTHR46598">
    <property type="entry name" value="BNAC05G43320D PROTEIN"/>
    <property type="match status" value="1"/>
</dbReference>
<feature type="repeat" description="PPR" evidence="3">
    <location>
        <begin position="532"/>
        <end position="566"/>
    </location>
</feature>
<reference evidence="5" key="1">
    <citation type="submission" date="2025-08" db="UniProtKB">
        <authorList>
            <consortium name="RefSeq"/>
        </authorList>
    </citation>
    <scope>IDENTIFICATION</scope>
</reference>